<sequence>MVVAASIHDKQVRADRMGTMMSRAMSRILRDHRHCFCVRIVRSIGSSDYSEERLLQTSSLRRIALS</sequence>
<proteinExistence type="predicted"/>
<evidence type="ECO:0000313" key="2">
    <source>
        <dbReference type="Proteomes" id="UP001283361"/>
    </source>
</evidence>
<reference evidence="1" key="1">
    <citation type="journal article" date="2023" name="G3 (Bethesda)">
        <title>A reference genome for the long-term kleptoplast-retaining sea slug Elysia crispata morphotype clarki.</title>
        <authorList>
            <person name="Eastman K.E."/>
            <person name="Pendleton A.L."/>
            <person name="Shaikh M.A."/>
            <person name="Suttiyut T."/>
            <person name="Ogas R."/>
            <person name="Tomko P."/>
            <person name="Gavelis G."/>
            <person name="Widhalm J.R."/>
            <person name="Wisecaver J.H."/>
        </authorList>
    </citation>
    <scope>NUCLEOTIDE SEQUENCE</scope>
    <source>
        <strain evidence="1">ECLA1</strain>
    </source>
</reference>
<dbReference type="Proteomes" id="UP001283361">
    <property type="component" value="Unassembled WGS sequence"/>
</dbReference>
<dbReference type="EMBL" id="JAWDGP010000122">
    <property type="protein sequence ID" value="KAK3803462.1"/>
    <property type="molecule type" value="Genomic_DNA"/>
</dbReference>
<keyword evidence="2" id="KW-1185">Reference proteome</keyword>
<evidence type="ECO:0000313" key="1">
    <source>
        <dbReference type="EMBL" id="KAK3803462.1"/>
    </source>
</evidence>
<comment type="caution">
    <text evidence="1">The sequence shown here is derived from an EMBL/GenBank/DDBJ whole genome shotgun (WGS) entry which is preliminary data.</text>
</comment>
<accession>A0AAE1EE27</accession>
<organism evidence="1 2">
    <name type="scientific">Elysia crispata</name>
    <name type="common">lettuce slug</name>
    <dbReference type="NCBI Taxonomy" id="231223"/>
    <lineage>
        <taxon>Eukaryota</taxon>
        <taxon>Metazoa</taxon>
        <taxon>Spiralia</taxon>
        <taxon>Lophotrochozoa</taxon>
        <taxon>Mollusca</taxon>
        <taxon>Gastropoda</taxon>
        <taxon>Heterobranchia</taxon>
        <taxon>Euthyneura</taxon>
        <taxon>Panpulmonata</taxon>
        <taxon>Sacoglossa</taxon>
        <taxon>Placobranchoidea</taxon>
        <taxon>Plakobranchidae</taxon>
        <taxon>Elysia</taxon>
    </lineage>
</organism>
<dbReference type="AlphaFoldDB" id="A0AAE1EE27"/>
<gene>
    <name evidence="1" type="ORF">RRG08_037776</name>
</gene>
<name>A0AAE1EE27_9GAST</name>
<protein>
    <submittedName>
        <fullName evidence="1">Uncharacterized protein</fullName>
    </submittedName>
</protein>